<dbReference type="GO" id="GO:0055085">
    <property type="term" value="P:transmembrane transport"/>
    <property type="evidence" value="ECO:0007669"/>
    <property type="project" value="InterPro"/>
</dbReference>
<evidence type="ECO:0000256" key="6">
    <source>
        <dbReference type="RuleBase" id="RU363032"/>
    </source>
</evidence>
<organism evidence="8 9">
    <name type="scientific">Paenibacillus woosongensis</name>
    <dbReference type="NCBI Taxonomy" id="307580"/>
    <lineage>
        <taxon>Bacteria</taxon>
        <taxon>Bacillati</taxon>
        <taxon>Bacillota</taxon>
        <taxon>Bacilli</taxon>
        <taxon>Bacillales</taxon>
        <taxon>Paenibacillaceae</taxon>
        <taxon>Paenibacillus</taxon>
    </lineage>
</organism>
<keyword evidence="3 6" id="KW-0812">Transmembrane</keyword>
<evidence type="ECO:0000313" key="9">
    <source>
        <dbReference type="Proteomes" id="UP000447876"/>
    </source>
</evidence>
<evidence type="ECO:0000256" key="4">
    <source>
        <dbReference type="ARBA" id="ARBA00022989"/>
    </source>
</evidence>
<evidence type="ECO:0000313" key="8">
    <source>
        <dbReference type="EMBL" id="MUG44390.1"/>
    </source>
</evidence>
<dbReference type="AlphaFoldDB" id="A0A7X2YYX5"/>
<feature type="domain" description="ABC transmembrane type-1" evidence="7">
    <location>
        <begin position="75"/>
        <end position="287"/>
    </location>
</feature>
<protein>
    <submittedName>
        <fullName evidence="8">ABC transporter permease subunit</fullName>
    </submittedName>
</protein>
<feature type="transmembrane region" description="Helical" evidence="6">
    <location>
        <begin position="79"/>
        <end position="100"/>
    </location>
</feature>
<evidence type="ECO:0000259" key="7">
    <source>
        <dbReference type="PROSITE" id="PS50928"/>
    </source>
</evidence>
<keyword evidence="2 6" id="KW-0813">Transport</keyword>
<keyword evidence="4 6" id="KW-1133">Transmembrane helix</keyword>
<dbReference type="PANTHER" id="PTHR43759">
    <property type="entry name" value="TREHALOSE TRANSPORT SYSTEM PERMEASE PROTEIN SUGA"/>
    <property type="match status" value="1"/>
</dbReference>
<dbReference type="GO" id="GO:0005886">
    <property type="term" value="C:plasma membrane"/>
    <property type="evidence" value="ECO:0007669"/>
    <property type="project" value="UniProtKB-SubCell"/>
</dbReference>
<feature type="transmembrane region" description="Helical" evidence="6">
    <location>
        <begin position="20"/>
        <end position="41"/>
    </location>
</feature>
<dbReference type="InterPro" id="IPR000515">
    <property type="entry name" value="MetI-like"/>
</dbReference>
<feature type="transmembrane region" description="Helical" evidence="6">
    <location>
        <begin position="269"/>
        <end position="288"/>
    </location>
</feature>
<keyword evidence="5 6" id="KW-0472">Membrane</keyword>
<feature type="transmembrane region" description="Helical" evidence="6">
    <location>
        <begin position="161"/>
        <end position="182"/>
    </location>
</feature>
<comment type="subcellular location">
    <subcellularLocation>
        <location evidence="6">Cell membrane</location>
        <topology evidence="6">Multi-pass membrane protein</topology>
    </subcellularLocation>
    <subcellularLocation>
        <location evidence="1">Membrane</location>
        <topology evidence="1">Multi-pass membrane protein</topology>
    </subcellularLocation>
</comment>
<dbReference type="OrthoDB" id="9783714at2"/>
<dbReference type="RefSeq" id="WP_155609782.1">
    <property type="nucleotide sequence ID" value="NZ_WNZW01000001.1"/>
</dbReference>
<dbReference type="Pfam" id="PF00528">
    <property type="entry name" value="BPD_transp_1"/>
    <property type="match status" value="1"/>
</dbReference>
<dbReference type="PROSITE" id="PS50928">
    <property type="entry name" value="ABC_TM1"/>
    <property type="match status" value="1"/>
</dbReference>
<comment type="caution">
    <text evidence="8">The sequence shown here is derived from an EMBL/GenBank/DDBJ whole genome shotgun (WGS) entry which is preliminary data.</text>
</comment>
<sequence>MKTPNPLHHFVDNEKFIKRLMLMPAVLVLIGIMIPFLIGVATSLTDKKLYAGNSNFIFLSNYINNFKDPVFLTSLGNTLAYVIMAILMQLPLAILAALLLDIPSRIRGFMRSVLVFPLLIPPIVSSLMWKTMMQPNSGVLNYLLSKFGIGPFPWLTSVDTALFSLVMIDTWVYLPFITIILLSGLQSLPQDILEAAQVDGASPVRTFFAIKLRWLKSSILLVLLFRVCDSLKAFELIYSTTRGGPLNASRTLNIMAYEEAFRWSSIGKAMSILFTLWILAYIASTFLMREWNKSGIE</sequence>
<dbReference type="Gene3D" id="1.10.3720.10">
    <property type="entry name" value="MetI-like"/>
    <property type="match status" value="1"/>
</dbReference>
<dbReference type="InterPro" id="IPR052730">
    <property type="entry name" value="Sugar_ABC_transporter"/>
</dbReference>
<dbReference type="SUPFAM" id="SSF161098">
    <property type="entry name" value="MetI-like"/>
    <property type="match status" value="1"/>
</dbReference>
<name>A0A7X2YYX5_9BACL</name>
<evidence type="ECO:0000256" key="3">
    <source>
        <dbReference type="ARBA" id="ARBA00022692"/>
    </source>
</evidence>
<reference evidence="8 9" key="1">
    <citation type="submission" date="2019-11" db="EMBL/GenBank/DDBJ databases">
        <title>Draft genome sequences of five Paenibacillus species of dairy origin.</title>
        <authorList>
            <person name="Olajide A.M."/>
            <person name="Chen S."/>
            <person name="Lapointe G."/>
        </authorList>
    </citation>
    <scope>NUCLEOTIDE SEQUENCE [LARGE SCALE GENOMIC DNA]</scope>
    <source>
        <strain evidence="8 9">12CR55</strain>
    </source>
</reference>
<evidence type="ECO:0000256" key="5">
    <source>
        <dbReference type="ARBA" id="ARBA00023136"/>
    </source>
</evidence>
<evidence type="ECO:0000256" key="1">
    <source>
        <dbReference type="ARBA" id="ARBA00004141"/>
    </source>
</evidence>
<evidence type="ECO:0000256" key="2">
    <source>
        <dbReference type="ARBA" id="ARBA00022448"/>
    </source>
</evidence>
<dbReference type="CDD" id="cd06261">
    <property type="entry name" value="TM_PBP2"/>
    <property type="match status" value="1"/>
</dbReference>
<dbReference type="Proteomes" id="UP000447876">
    <property type="component" value="Unassembled WGS sequence"/>
</dbReference>
<dbReference type="EMBL" id="WNZW01000001">
    <property type="protein sequence ID" value="MUG44390.1"/>
    <property type="molecule type" value="Genomic_DNA"/>
</dbReference>
<dbReference type="PANTHER" id="PTHR43759:SF1">
    <property type="entry name" value="GLUCOSE IMPORT SYSTEM PERMEASE PROTEIN GLCT"/>
    <property type="match status" value="1"/>
</dbReference>
<accession>A0A7X2YYX5</accession>
<gene>
    <name evidence="8" type="ORF">GNP95_05180</name>
</gene>
<proteinExistence type="inferred from homology"/>
<dbReference type="InterPro" id="IPR035906">
    <property type="entry name" value="MetI-like_sf"/>
</dbReference>
<feature type="transmembrane region" description="Helical" evidence="6">
    <location>
        <begin position="112"/>
        <end position="129"/>
    </location>
</feature>
<comment type="similarity">
    <text evidence="6">Belongs to the binding-protein-dependent transport system permease family.</text>
</comment>